<dbReference type="InterPro" id="IPR008334">
    <property type="entry name" value="5'-Nucleotdase_C"/>
</dbReference>
<evidence type="ECO:0000313" key="3">
    <source>
        <dbReference type="Proteomes" id="UP000245488"/>
    </source>
</evidence>
<protein>
    <recommendedName>
        <fullName evidence="1">5'-Nucleotidase C-terminal domain-containing protein</fullName>
    </recommendedName>
</protein>
<evidence type="ECO:0000313" key="2">
    <source>
        <dbReference type="EMBL" id="PWT25975.1"/>
    </source>
</evidence>
<dbReference type="GO" id="GO:0009166">
    <property type="term" value="P:nucleotide catabolic process"/>
    <property type="evidence" value="ECO:0007669"/>
    <property type="project" value="InterPro"/>
</dbReference>
<dbReference type="PRINTS" id="PR01607">
    <property type="entry name" value="APYRASEFAMLY"/>
</dbReference>
<dbReference type="Proteomes" id="UP000245488">
    <property type="component" value="Plasmid pINBov266"/>
</dbReference>
<sequence length="187" mass="20010">MCFFSVDEDHVVAITNGGGIRASIDAGAITKNDINTVLPFGNTIAVVYVTGEELLEVLEASTFCTPSAIGGYPQTSGIKFTIDTTKPYQQGEAYPDSTYYAPAAITRVTIESINGKPFSLTDTYAVVANNFCAAGGDTYYRFLSASEQFDTGIVMDEAVMEYVSEVLGGNVTADKYGDVRGDQTIIR</sequence>
<dbReference type="RefSeq" id="WP_110074487.1">
    <property type="nucleotide sequence ID" value="NZ_CM009897.1"/>
</dbReference>
<reference evidence="2 3" key="1">
    <citation type="submission" date="2017-09" db="EMBL/GenBank/DDBJ databases">
        <title>High-quality draft genome sequence of Butyrivibrio fibrisolvens INBov1, isolated from cow rumen.</title>
        <authorList>
            <person name="Rodriguez Hernaez J."/>
            <person name="Rivarola M."/>
            <person name="Paniego N."/>
            <person name="Cravero S."/>
            <person name="Ceron Cucchi M."/>
            <person name="Martinez M.C."/>
        </authorList>
    </citation>
    <scope>NUCLEOTIDE SEQUENCE [LARGE SCALE GENOMIC DNA]</scope>
    <source>
        <strain evidence="2 3">INBov1</strain>
        <plasmid evidence="3">pinbov266</plasmid>
    </source>
</reference>
<keyword evidence="2" id="KW-0614">Plasmid</keyword>
<dbReference type="InterPro" id="IPR036907">
    <property type="entry name" value="5'-Nucleotdase_C_sf"/>
</dbReference>
<evidence type="ECO:0000259" key="1">
    <source>
        <dbReference type="Pfam" id="PF02872"/>
    </source>
</evidence>
<proteinExistence type="predicted"/>
<organism evidence="2 3">
    <name type="scientific">Butyrivibrio fibrisolvens</name>
    <dbReference type="NCBI Taxonomy" id="831"/>
    <lineage>
        <taxon>Bacteria</taxon>
        <taxon>Bacillati</taxon>
        <taxon>Bacillota</taxon>
        <taxon>Clostridia</taxon>
        <taxon>Lachnospirales</taxon>
        <taxon>Lachnospiraceae</taxon>
        <taxon>Butyrivibrio</taxon>
    </lineage>
</organism>
<dbReference type="PANTHER" id="PTHR11575:SF24">
    <property type="entry name" value="5'-NUCLEOTIDASE"/>
    <property type="match status" value="1"/>
</dbReference>
<keyword evidence="3" id="KW-1185">Reference proteome</keyword>
<dbReference type="PANTHER" id="PTHR11575">
    <property type="entry name" value="5'-NUCLEOTIDASE-RELATED"/>
    <property type="match status" value="1"/>
</dbReference>
<dbReference type="EMBL" id="NXNG01000002">
    <property type="protein sequence ID" value="PWT25975.1"/>
    <property type="molecule type" value="Genomic_DNA"/>
</dbReference>
<dbReference type="InterPro" id="IPR006179">
    <property type="entry name" value="5_nucleotidase/apyrase"/>
</dbReference>
<geneLocation type="plasmid" evidence="3">
    <name>pinbov266</name>
</geneLocation>
<accession>A0A317FWB3</accession>
<dbReference type="GO" id="GO:0016787">
    <property type="term" value="F:hydrolase activity"/>
    <property type="evidence" value="ECO:0007669"/>
    <property type="project" value="InterPro"/>
</dbReference>
<name>A0A317FWB3_BUTFI</name>
<dbReference type="Gene3D" id="3.90.780.10">
    <property type="entry name" value="5'-Nucleotidase, C-terminal domain"/>
    <property type="match status" value="1"/>
</dbReference>
<dbReference type="AlphaFoldDB" id="A0A317FWB3"/>
<dbReference type="Pfam" id="PF02872">
    <property type="entry name" value="5_nucleotid_C"/>
    <property type="match status" value="1"/>
</dbReference>
<comment type="caution">
    <text evidence="2">The sequence shown here is derived from an EMBL/GenBank/DDBJ whole genome shotgun (WGS) entry which is preliminary data.</text>
</comment>
<gene>
    <name evidence="2" type="ORF">CPT75_00905</name>
</gene>
<dbReference type="SUPFAM" id="SSF55816">
    <property type="entry name" value="5'-nucleotidase (syn. UDP-sugar hydrolase), C-terminal domain"/>
    <property type="match status" value="1"/>
</dbReference>
<feature type="domain" description="5'-Nucleotidase C-terminal" evidence="1">
    <location>
        <begin position="10"/>
        <end position="139"/>
    </location>
</feature>